<evidence type="ECO:0000313" key="3">
    <source>
        <dbReference type="Proteomes" id="UP000823388"/>
    </source>
</evidence>
<dbReference type="Proteomes" id="UP000823388">
    <property type="component" value="Chromosome 3N"/>
</dbReference>
<dbReference type="EMBL" id="CM029042">
    <property type="protein sequence ID" value="KAG2619675.1"/>
    <property type="molecule type" value="Genomic_DNA"/>
</dbReference>
<evidence type="ECO:0000313" key="2">
    <source>
        <dbReference type="EMBL" id="KAG2619675.1"/>
    </source>
</evidence>
<proteinExistence type="predicted"/>
<comment type="caution">
    <text evidence="2">The sequence shown here is derived from an EMBL/GenBank/DDBJ whole genome shotgun (WGS) entry which is preliminary data.</text>
</comment>
<feature type="compositionally biased region" description="Basic residues" evidence="1">
    <location>
        <begin position="13"/>
        <end position="38"/>
    </location>
</feature>
<evidence type="ECO:0000256" key="1">
    <source>
        <dbReference type="SAM" id="MobiDB-lite"/>
    </source>
</evidence>
<sequence>MVRARSASARATHAARRPRPARRRRTPHAARPRRRHRALSAPAPLPPPKQQHTVVLVLPGSAAGPACPCFLPPETNRIRHPKSDRAARCTSKPWKDAICSRLPASGRAP</sequence>
<name>A0A8T0UCM1_PANVG</name>
<organism evidence="2 3">
    <name type="scientific">Panicum virgatum</name>
    <name type="common">Blackwell switchgrass</name>
    <dbReference type="NCBI Taxonomy" id="38727"/>
    <lineage>
        <taxon>Eukaryota</taxon>
        <taxon>Viridiplantae</taxon>
        <taxon>Streptophyta</taxon>
        <taxon>Embryophyta</taxon>
        <taxon>Tracheophyta</taxon>
        <taxon>Spermatophyta</taxon>
        <taxon>Magnoliopsida</taxon>
        <taxon>Liliopsida</taxon>
        <taxon>Poales</taxon>
        <taxon>Poaceae</taxon>
        <taxon>PACMAD clade</taxon>
        <taxon>Panicoideae</taxon>
        <taxon>Panicodae</taxon>
        <taxon>Paniceae</taxon>
        <taxon>Panicinae</taxon>
        <taxon>Panicum</taxon>
        <taxon>Panicum sect. Hiantes</taxon>
    </lineage>
</organism>
<gene>
    <name evidence="2" type="ORF">PVAP13_3NG125502</name>
</gene>
<protein>
    <submittedName>
        <fullName evidence="2">Uncharacterized protein</fullName>
    </submittedName>
</protein>
<feature type="region of interest" description="Disordered" evidence="1">
    <location>
        <begin position="1"/>
        <end position="50"/>
    </location>
</feature>
<dbReference type="AlphaFoldDB" id="A0A8T0UCM1"/>
<feature type="compositionally biased region" description="Low complexity" evidence="1">
    <location>
        <begin position="1"/>
        <end position="12"/>
    </location>
</feature>
<reference evidence="2 3" key="1">
    <citation type="submission" date="2020-05" db="EMBL/GenBank/DDBJ databases">
        <title>WGS assembly of Panicum virgatum.</title>
        <authorList>
            <person name="Lovell J.T."/>
            <person name="Jenkins J."/>
            <person name="Shu S."/>
            <person name="Juenger T.E."/>
            <person name="Schmutz J."/>
        </authorList>
    </citation>
    <scope>NUCLEOTIDE SEQUENCE [LARGE SCALE GENOMIC DNA]</scope>
    <source>
        <strain evidence="3">cv. AP13</strain>
    </source>
</reference>
<accession>A0A8T0UCM1</accession>
<keyword evidence="3" id="KW-1185">Reference proteome</keyword>